<name>A0A066UF35_9PSEU</name>
<feature type="domain" description="MbtH-like" evidence="1">
    <location>
        <begin position="3"/>
        <end position="53"/>
    </location>
</feature>
<dbReference type="PANTHER" id="PTHR38444:SF1">
    <property type="entry name" value="ENTEROBACTIN BIOSYNTHESIS PROTEIN YBDZ"/>
    <property type="match status" value="1"/>
</dbReference>
<dbReference type="SMART" id="SM00923">
    <property type="entry name" value="MbtH"/>
    <property type="match status" value="1"/>
</dbReference>
<keyword evidence="3" id="KW-1185">Reference proteome</keyword>
<dbReference type="EMBL" id="JMQI01000014">
    <property type="protein sequence ID" value="KDN22754.1"/>
    <property type="molecule type" value="Genomic_DNA"/>
</dbReference>
<dbReference type="Proteomes" id="UP000027345">
    <property type="component" value="Unassembled WGS sequence"/>
</dbReference>
<sequence>MTNPFDDPDKNYTVLVNAAGEHSLWPSGIPVPAGWEVVHGPRGRVSCLDYIAENWRDLRPNPAARRAA</sequence>
<dbReference type="eggNOG" id="COG3251">
    <property type="taxonomic scope" value="Bacteria"/>
</dbReference>
<protein>
    <submittedName>
        <fullName evidence="2">Protein mbtH</fullName>
    </submittedName>
</protein>
<proteinExistence type="predicted"/>
<dbReference type="GO" id="GO:0019290">
    <property type="term" value="P:siderophore biosynthetic process"/>
    <property type="evidence" value="ECO:0007669"/>
    <property type="project" value="TreeGrafter"/>
</dbReference>
<evidence type="ECO:0000313" key="3">
    <source>
        <dbReference type="Proteomes" id="UP000027345"/>
    </source>
</evidence>
<evidence type="ECO:0000313" key="2">
    <source>
        <dbReference type="EMBL" id="KDN22754.1"/>
    </source>
</evidence>
<accession>A0A066UF35</accession>
<dbReference type="OrthoDB" id="7584480at2"/>
<gene>
    <name evidence="2" type="ORF">DV20_06885</name>
</gene>
<dbReference type="STRING" id="287986.DV20_06885"/>
<reference evidence="2 3" key="1">
    <citation type="submission" date="2014-05" db="EMBL/GenBank/DDBJ databases">
        <title>Draft genome sequence of Amycolatopsis rifamycinica DSM 46095.</title>
        <authorList>
            <person name="Lal R."/>
            <person name="Saxena A."/>
            <person name="Kumari R."/>
            <person name="Mukherjee U."/>
            <person name="Singh P."/>
            <person name="Sangwan N."/>
            <person name="Mahato N.K."/>
        </authorList>
    </citation>
    <scope>NUCLEOTIDE SEQUENCE [LARGE SCALE GENOMIC DNA]</scope>
    <source>
        <strain evidence="2 3">DSM 46095</strain>
    </source>
</reference>
<dbReference type="InterPro" id="IPR005153">
    <property type="entry name" value="MbtH-like_dom"/>
</dbReference>
<comment type="caution">
    <text evidence="2">The sequence shown here is derived from an EMBL/GenBank/DDBJ whole genome shotgun (WGS) entry which is preliminary data.</text>
</comment>
<dbReference type="AlphaFoldDB" id="A0A066UF35"/>
<dbReference type="InterPro" id="IPR038020">
    <property type="entry name" value="MbtH-like_sf"/>
</dbReference>
<dbReference type="GO" id="GO:0005829">
    <property type="term" value="C:cytosol"/>
    <property type="evidence" value="ECO:0007669"/>
    <property type="project" value="TreeGrafter"/>
</dbReference>
<organism evidence="2 3">
    <name type="scientific">Amycolatopsis rifamycinica</name>
    <dbReference type="NCBI Taxonomy" id="287986"/>
    <lineage>
        <taxon>Bacteria</taxon>
        <taxon>Bacillati</taxon>
        <taxon>Actinomycetota</taxon>
        <taxon>Actinomycetes</taxon>
        <taxon>Pseudonocardiales</taxon>
        <taxon>Pseudonocardiaceae</taxon>
        <taxon>Amycolatopsis</taxon>
    </lineage>
</organism>
<dbReference type="Pfam" id="PF03621">
    <property type="entry name" value="MbtH"/>
    <property type="match status" value="1"/>
</dbReference>
<dbReference type="PANTHER" id="PTHR38444">
    <property type="entry name" value="ENTEROBACTIN BIOSYNTHESIS PROTEIN YBDZ"/>
    <property type="match status" value="1"/>
</dbReference>
<dbReference type="SUPFAM" id="SSF160582">
    <property type="entry name" value="MbtH-like"/>
    <property type="match status" value="1"/>
</dbReference>
<dbReference type="Gene3D" id="3.90.820.10">
    <property type="entry name" value="Structural Genomics, Unknown Function 30-nov-00 1gh9 Mol_id"/>
    <property type="match status" value="1"/>
</dbReference>
<dbReference type="InterPro" id="IPR037407">
    <property type="entry name" value="MLP_fam"/>
</dbReference>
<dbReference type="RefSeq" id="WP_043777402.1">
    <property type="nucleotide sequence ID" value="NZ_JMQI01000014.1"/>
</dbReference>
<evidence type="ECO:0000259" key="1">
    <source>
        <dbReference type="SMART" id="SM00923"/>
    </source>
</evidence>